<evidence type="ECO:0000256" key="3">
    <source>
        <dbReference type="ARBA" id="ARBA00023274"/>
    </source>
</evidence>
<dbReference type="InterPro" id="IPR036899">
    <property type="entry name" value="Ribosomal_uL13_sf"/>
</dbReference>
<dbReference type="EMBL" id="VMFF01000013">
    <property type="protein sequence ID" value="TSC66149.1"/>
    <property type="molecule type" value="Genomic_DNA"/>
</dbReference>
<dbReference type="GO" id="GO:0003729">
    <property type="term" value="F:mRNA binding"/>
    <property type="evidence" value="ECO:0007669"/>
    <property type="project" value="TreeGrafter"/>
</dbReference>
<dbReference type="NCBIfam" id="TIGR01066">
    <property type="entry name" value="rplM_bact"/>
    <property type="match status" value="1"/>
</dbReference>
<evidence type="ECO:0000256" key="2">
    <source>
        <dbReference type="ARBA" id="ARBA00022980"/>
    </source>
</evidence>
<reference evidence="5 6" key="1">
    <citation type="submission" date="2017-07" db="EMBL/GenBank/DDBJ databases">
        <title>Mechanisms for carbon and nitrogen cycling indicate functional differentiation within the Candidate Phyla Radiation.</title>
        <authorList>
            <person name="Danczak R.E."/>
            <person name="Johnston M.D."/>
            <person name="Kenah C."/>
            <person name="Slattery M."/>
            <person name="Wrighton K.C."/>
            <person name="Wilkins M.J."/>
        </authorList>
    </citation>
    <scope>NUCLEOTIDE SEQUENCE [LARGE SCALE GENOMIC DNA]</scope>
    <source>
        <strain evidence="5">Gr01-1014_77</strain>
    </source>
</reference>
<dbReference type="HAMAP" id="MF_01366">
    <property type="entry name" value="Ribosomal_uL13"/>
    <property type="match status" value="1"/>
</dbReference>
<dbReference type="PANTHER" id="PTHR11545">
    <property type="entry name" value="RIBOSOMAL PROTEIN L13"/>
    <property type="match status" value="1"/>
</dbReference>
<gene>
    <name evidence="4" type="primary">rplM</name>
    <name evidence="5" type="ORF">G01um101477_200</name>
</gene>
<evidence type="ECO:0000313" key="5">
    <source>
        <dbReference type="EMBL" id="TSC66149.1"/>
    </source>
</evidence>
<dbReference type="PIRSF" id="PIRSF002181">
    <property type="entry name" value="Ribosomal_L13"/>
    <property type="match status" value="1"/>
</dbReference>
<dbReference type="Proteomes" id="UP000319613">
    <property type="component" value="Unassembled WGS sequence"/>
</dbReference>
<dbReference type="CDD" id="cd00392">
    <property type="entry name" value="Ribosomal_L13"/>
    <property type="match status" value="1"/>
</dbReference>
<proteinExistence type="inferred from homology"/>
<comment type="caution">
    <text evidence="5">The sequence shown here is derived from an EMBL/GenBank/DDBJ whole genome shotgun (WGS) entry which is preliminary data.</text>
</comment>
<dbReference type="Pfam" id="PF00572">
    <property type="entry name" value="Ribosomal_L13"/>
    <property type="match status" value="1"/>
</dbReference>
<keyword evidence="2 4" id="KW-0689">Ribosomal protein</keyword>
<evidence type="ECO:0000256" key="1">
    <source>
        <dbReference type="ARBA" id="ARBA00006227"/>
    </source>
</evidence>
<name>A0A554JCU7_9BACT</name>
<keyword evidence="3 4" id="KW-0687">Ribonucleoprotein</keyword>
<dbReference type="GO" id="GO:0006412">
    <property type="term" value="P:translation"/>
    <property type="evidence" value="ECO:0007669"/>
    <property type="project" value="UniProtKB-UniRule"/>
</dbReference>
<dbReference type="AlphaFoldDB" id="A0A554JCU7"/>
<protein>
    <recommendedName>
        <fullName evidence="4">Large ribosomal subunit protein uL13</fullName>
    </recommendedName>
</protein>
<evidence type="ECO:0000256" key="4">
    <source>
        <dbReference type="HAMAP-Rule" id="MF_01366"/>
    </source>
</evidence>
<comment type="similarity">
    <text evidence="1 4">Belongs to the universal ribosomal protein uL13 family.</text>
</comment>
<comment type="subunit">
    <text evidence="4">Part of the 50S ribosomal subunit.</text>
</comment>
<dbReference type="PANTHER" id="PTHR11545:SF2">
    <property type="entry name" value="LARGE RIBOSOMAL SUBUNIT PROTEIN UL13M"/>
    <property type="match status" value="1"/>
</dbReference>
<organism evidence="5 6">
    <name type="scientific">Candidatus Doudnabacteria bacterium Gr01-1014_77</name>
    <dbReference type="NCBI Taxonomy" id="2017133"/>
    <lineage>
        <taxon>Bacteria</taxon>
        <taxon>Candidatus Doudnaibacteriota</taxon>
    </lineage>
</organism>
<dbReference type="InterPro" id="IPR005823">
    <property type="entry name" value="Ribosomal_uL13_bac-type"/>
</dbReference>
<accession>A0A554JCU7</accession>
<dbReference type="Gene3D" id="3.90.1180.10">
    <property type="entry name" value="Ribosomal protein L13"/>
    <property type="match status" value="1"/>
</dbReference>
<comment type="function">
    <text evidence="4">This protein is one of the early assembly proteins of the 50S ribosomal subunit, although it is not seen to bind rRNA by itself. It is important during the early stages of 50S assembly.</text>
</comment>
<dbReference type="GO" id="GO:0022625">
    <property type="term" value="C:cytosolic large ribosomal subunit"/>
    <property type="evidence" value="ECO:0007669"/>
    <property type="project" value="TreeGrafter"/>
</dbReference>
<dbReference type="SUPFAM" id="SSF52161">
    <property type="entry name" value="Ribosomal protein L13"/>
    <property type="match status" value="1"/>
</dbReference>
<evidence type="ECO:0000313" key="6">
    <source>
        <dbReference type="Proteomes" id="UP000319613"/>
    </source>
</evidence>
<dbReference type="GO" id="GO:0003735">
    <property type="term" value="F:structural constituent of ribosome"/>
    <property type="evidence" value="ECO:0007669"/>
    <property type="project" value="InterPro"/>
</dbReference>
<sequence length="139" mass="16046">MKSQKSYIPKKITRVWLEIDASAKPVGRVATVIANALRGKGKRDFTPHLDMGDFVVATNVENIKFTGRKVEQKKYHHYSGYPGGLRTKQLKNLIVDKPDDVLRRAVFSMIDDHKLRKPMMRRLKMVRGATHEFKIDKKI</sequence>
<dbReference type="InterPro" id="IPR005822">
    <property type="entry name" value="Ribosomal_uL13"/>
</dbReference>
<dbReference type="GO" id="GO:0017148">
    <property type="term" value="P:negative regulation of translation"/>
    <property type="evidence" value="ECO:0007669"/>
    <property type="project" value="TreeGrafter"/>
</dbReference>